<comment type="caution">
    <text evidence="1">The sequence shown here is derived from an EMBL/GenBank/DDBJ whole genome shotgun (WGS) entry which is preliminary data.</text>
</comment>
<proteinExistence type="predicted"/>
<dbReference type="Proteomes" id="UP000287168">
    <property type="component" value="Unassembled WGS sequence"/>
</dbReference>
<protein>
    <submittedName>
        <fullName evidence="1">Uncharacterized protein</fullName>
    </submittedName>
</protein>
<reference evidence="1 2" key="1">
    <citation type="journal article" date="2015" name="Int. J. Syst. Evol. Microbiol.">
        <title>Gemmobacter intermedius sp. nov., isolated from a white stork (Ciconia ciconia).</title>
        <authorList>
            <person name="Kampfer P."/>
            <person name="Jerzak L."/>
            <person name="Wilharm G."/>
            <person name="Golke J."/>
            <person name="Busse H.J."/>
            <person name="Glaeser S.P."/>
        </authorList>
    </citation>
    <scope>NUCLEOTIDE SEQUENCE [LARGE SCALE GENOMIC DNA]</scope>
    <source>
        <strain evidence="1 2">119/4</strain>
    </source>
</reference>
<accession>A0A444MEV3</accession>
<organism evidence="1 2">
    <name type="scientific">Falsigemmobacter intermedius</name>
    <dbReference type="NCBI Taxonomy" id="1553448"/>
    <lineage>
        <taxon>Bacteria</taxon>
        <taxon>Pseudomonadati</taxon>
        <taxon>Pseudomonadota</taxon>
        <taxon>Alphaproteobacteria</taxon>
        <taxon>Rhodobacterales</taxon>
        <taxon>Paracoccaceae</taxon>
        <taxon>Falsigemmobacter</taxon>
    </lineage>
</organism>
<name>A0A444MEV3_9RHOB</name>
<dbReference type="OrthoDB" id="7644589at2"/>
<gene>
    <name evidence="1" type="ORF">EP867_03760</name>
</gene>
<dbReference type="RefSeq" id="WP_128486871.1">
    <property type="nucleotide sequence ID" value="NZ_JBHLXB010000050.1"/>
</dbReference>
<evidence type="ECO:0000313" key="2">
    <source>
        <dbReference type="Proteomes" id="UP000287168"/>
    </source>
</evidence>
<dbReference type="AlphaFoldDB" id="A0A444MEV3"/>
<dbReference type="EMBL" id="SBLC01000004">
    <property type="protein sequence ID" value="RWY43534.1"/>
    <property type="molecule type" value="Genomic_DNA"/>
</dbReference>
<keyword evidence="2" id="KW-1185">Reference proteome</keyword>
<evidence type="ECO:0000313" key="1">
    <source>
        <dbReference type="EMBL" id="RWY43534.1"/>
    </source>
</evidence>
<sequence>MSKSPDTRRLKSLHQLAKLKSDLALAALSSARLACEQTAARIDGLTCPILPRFEGENAATLEQQRLLYESWAEQRRIALNGLLARQMVEAAERLTEAREAFGRADVVEKLCQGPALRKGADPG</sequence>